<reference evidence="7" key="3">
    <citation type="submission" date="2025-08" db="UniProtKB">
        <authorList>
            <consortium name="Ensembl"/>
        </authorList>
    </citation>
    <scope>IDENTIFICATION</scope>
</reference>
<dbReference type="InterPro" id="IPR025660">
    <property type="entry name" value="Pept_his_AS"/>
</dbReference>
<evidence type="ECO:0000313" key="7">
    <source>
        <dbReference type="Ensembl" id="ENSAMXP00000042013.1"/>
    </source>
</evidence>
<dbReference type="GO" id="GO:0008234">
    <property type="term" value="F:cysteine-type peptidase activity"/>
    <property type="evidence" value="ECO:0007669"/>
    <property type="project" value="UniProtKB-KW"/>
</dbReference>
<dbReference type="STRING" id="7994.ENSAMXP00000042013"/>
<reference evidence="8" key="1">
    <citation type="submission" date="2013-03" db="EMBL/GenBank/DDBJ databases">
        <authorList>
            <person name="Jeffery W."/>
            <person name="Warren W."/>
            <person name="Wilson R.K."/>
        </authorList>
    </citation>
    <scope>NUCLEOTIDE SEQUENCE</scope>
    <source>
        <strain evidence="8">female</strain>
    </source>
</reference>
<evidence type="ECO:0000256" key="1">
    <source>
        <dbReference type="ARBA" id="ARBA00008455"/>
    </source>
</evidence>
<dbReference type="InterPro" id="IPR039417">
    <property type="entry name" value="Peptidase_C1A_papain-like"/>
</dbReference>
<dbReference type="SUPFAM" id="SSF54001">
    <property type="entry name" value="Cysteine proteinases"/>
    <property type="match status" value="1"/>
</dbReference>
<dbReference type="PROSITE" id="PS00639">
    <property type="entry name" value="THIOL_PROTEASE_HIS"/>
    <property type="match status" value="1"/>
</dbReference>
<dbReference type="GO" id="GO:0006508">
    <property type="term" value="P:proteolysis"/>
    <property type="evidence" value="ECO:0007669"/>
    <property type="project" value="UniProtKB-KW"/>
</dbReference>
<dbReference type="FunCoup" id="A0A3B1JI45">
    <property type="interactions" value="199"/>
</dbReference>
<organism evidence="7 8">
    <name type="scientific">Astyanax mexicanus</name>
    <name type="common">Blind cave fish</name>
    <name type="synonym">Astyanax fasciatus mexicanus</name>
    <dbReference type="NCBI Taxonomy" id="7994"/>
    <lineage>
        <taxon>Eukaryota</taxon>
        <taxon>Metazoa</taxon>
        <taxon>Chordata</taxon>
        <taxon>Craniata</taxon>
        <taxon>Vertebrata</taxon>
        <taxon>Euteleostomi</taxon>
        <taxon>Actinopterygii</taxon>
        <taxon>Neopterygii</taxon>
        <taxon>Teleostei</taxon>
        <taxon>Ostariophysi</taxon>
        <taxon>Characiformes</taxon>
        <taxon>Characoidei</taxon>
        <taxon>Acestrorhamphidae</taxon>
        <taxon>Acestrorhamphinae</taxon>
        <taxon>Astyanax</taxon>
    </lineage>
</organism>
<keyword evidence="8" id="KW-1185">Reference proteome</keyword>
<evidence type="ECO:0000256" key="4">
    <source>
        <dbReference type="ARBA" id="ARBA00022807"/>
    </source>
</evidence>
<dbReference type="Bgee" id="ENSAMXG00000037835">
    <property type="expression patterns" value="Expressed in intestine and 13 other cell types or tissues"/>
</dbReference>
<dbReference type="InterPro" id="IPR000169">
    <property type="entry name" value="Pept_cys_AS"/>
</dbReference>
<dbReference type="Proteomes" id="UP000018467">
    <property type="component" value="Unassembled WGS sequence"/>
</dbReference>
<keyword evidence="4" id="KW-0788">Thiol protease</keyword>
<keyword evidence="3" id="KW-0378">Hydrolase</keyword>
<dbReference type="CDD" id="cd02248">
    <property type="entry name" value="Peptidase_C1A"/>
    <property type="match status" value="1"/>
</dbReference>
<feature type="signal peptide" evidence="5">
    <location>
        <begin position="1"/>
        <end position="23"/>
    </location>
</feature>
<sequence>MARAAAVTGLLWCQFVLVQFSSGDVLHVPEELAQEATFIRTSNTGEDNTTWSHIQASVKRQAFLNSHSQNYKQPTKYGPNQFSHLSPHQFKDLYLRARPEVVPKYNSTRFGHLRSKPCPARFDWREYKAIGPVQDQGLCGGCWAFSVVAAIEAVEVKDGGTLQDLSVQQVIDCSYINAGCKGGSTVSTLKWLKQSKMKLVREKRYPYKAETKMCQIFPQSFGSASVKDYYAFDFSSQEELMMQWLVYAGPLVVIVDAVSWQDYLGGVIQHHCSSRHANHAVVIIGYDITGEVPFWIIRNSWGKSWGDGGYAYVKMGENMCGKLKQN</sequence>
<evidence type="ECO:0000256" key="2">
    <source>
        <dbReference type="ARBA" id="ARBA00022670"/>
    </source>
</evidence>
<accession>A0A3B1JI45</accession>
<evidence type="ECO:0000259" key="6">
    <source>
        <dbReference type="SMART" id="SM00645"/>
    </source>
</evidence>
<keyword evidence="5" id="KW-0732">Signal</keyword>
<dbReference type="InterPro" id="IPR000668">
    <property type="entry name" value="Peptidase_C1A_C"/>
</dbReference>
<dbReference type="InterPro" id="IPR013128">
    <property type="entry name" value="Peptidase_C1A"/>
</dbReference>
<reference evidence="7" key="4">
    <citation type="submission" date="2025-09" db="UniProtKB">
        <authorList>
            <consortium name="Ensembl"/>
        </authorList>
    </citation>
    <scope>IDENTIFICATION</scope>
</reference>
<evidence type="ECO:0000256" key="5">
    <source>
        <dbReference type="SAM" id="SignalP"/>
    </source>
</evidence>
<dbReference type="InParanoid" id="A0A3B1JI45"/>
<dbReference type="PRINTS" id="PR00705">
    <property type="entry name" value="PAPAIN"/>
</dbReference>
<evidence type="ECO:0000256" key="3">
    <source>
        <dbReference type="ARBA" id="ARBA00022801"/>
    </source>
</evidence>
<name>A0A3B1JI45_ASTMX</name>
<dbReference type="Pfam" id="PF00112">
    <property type="entry name" value="Peptidase_C1"/>
    <property type="match status" value="1"/>
</dbReference>
<evidence type="ECO:0000313" key="8">
    <source>
        <dbReference type="Proteomes" id="UP000018467"/>
    </source>
</evidence>
<protein>
    <submittedName>
        <fullName evidence="7">Cathepsin O</fullName>
    </submittedName>
</protein>
<dbReference type="PANTHER" id="PTHR12411">
    <property type="entry name" value="CYSTEINE PROTEASE FAMILY C1-RELATED"/>
    <property type="match status" value="1"/>
</dbReference>
<dbReference type="Gene3D" id="3.90.70.10">
    <property type="entry name" value="Cysteine proteinases"/>
    <property type="match status" value="1"/>
</dbReference>
<dbReference type="SMART" id="SM00645">
    <property type="entry name" value="Pept_C1"/>
    <property type="match status" value="1"/>
</dbReference>
<reference evidence="8" key="2">
    <citation type="journal article" date="2014" name="Nat. Commun.">
        <title>The cavefish genome reveals candidate genes for eye loss.</title>
        <authorList>
            <person name="McGaugh S.E."/>
            <person name="Gross J.B."/>
            <person name="Aken B."/>
            <person name="Blin M."/>
            <person name="Borowsky R."/>
            <person name="Chalopin D."/>
            <person name="Hinaux H."/>
            <person name="Jeffery W.R."/>
            <person name="Keene A."/>
            <person name="Ma L."/>
            <person name="Minx P."/>
            <person name="Murphy D."/>
            <person name="O'Quin K.E."/>
            <person name="Retaux S."/>
            <person name="Rohner N."/>
            <person name="Searle S.M."/>
            <person name="Stahl B.A."/>
            <person name="Tabin C."/>
            <person name="Volff J.N."/>
            <person name="Yoshizawa M."/>
            <person name="Warren W.C."/>
        </authorList>
    </citation>
    <scope>NUCLEOTIDE SEQUENCE [LARGE SCALE GENOMIC DNA]</scope>
    <source>
        <strain evidence="8">female</strain>
    </source>
</reference>
<proteinExistence type="inferred from homology"/>
<feature type="domain" description="Peptidase C1A papain C-terminal" evidence="6">
    <location>
        <begin position="118"/>
        <end position="321"/>
    </location>
</feature>
<comment type="similarity">
    <text evidence="1">Belongs to the peptidase C1 family.</text>
</comment>
<dbReference type="InterPro" id="IPR038765">
    <property type="entry name" value="Papain-like_cys_pep_sf"/>
</dbReference>
<dbReference type="AlphaFoldDB" id="A0A3B1JI45"/>
<dbReference type="PROSITE" id="PS00139">
    <property type="entry name" value="THIOL_PROTEASE_CYS"/>
    <property type="match status" value="1"/>
</dbReference>
<dbReference type="GeneTree" id="ENSGT00940000159253"/>
<keyword evidence="2" id="KW-0645">Protease</keyword>
<feature type="chain" id="PRO_5018670337" evidence="5">
    <location>
        <begin position="24"/>
        <end position="326"/>
    </location>
</feature>
<dbReference type="Ensembl" id="ENSAMXT00000048047.1">
    <property type="protein sequence ID" value="ENSAMXP00000042013.1"/>
    <property type="gene ID" value="ENSAMXG00000037835.1"/>
</dbReference>